<dbReference type="InterPro" id="IPR052006">
    <property type="entry name" value="MLP-like"/>
</dbReference>
<dbReference type="PANTHER" id="PTHR31338">
    <property type="entry name" value="POLYKETIDE CYCLASE/DEHYDRASE AND LIPID TRANSPORT SUPERFAMILY PROTEIN"/>
    <property type="match status" value="1"/>
</dbReference>
<sequence>MAMHGKIVTTLELKSSAEKFYKVWRSESFHVPKHASKHIQGVDVHAGDWETAGSIRIWQYTLGGKPGVFKEEVSFDDENKIIALNGLEGDVMKIYKVYKPNWKLTPKGSGCLAELTIEFEKLHPDVPIPEVYIDLMVNLTKDIDESLSTDCPNQMNCTGTGDVDAIANRIATMGIASSPEISGGCDHTTLCLITCMPDGYRILVPYSRMLGKPNNQLRQYCILNCNYCTSFRSLSKLPATEILFNFTIEASCD</sequence>
<evidence type="ECO:0000313" key="4">
    <source>
        <dbReference type="Proteomes" id="UP001151752"/>
    </source>
</evidence>
<dbReference type="SMART" id="SM01037">
    <property type="entry name" value="Bet_v_1"/>
    <property type="match status" value="1"/>
</dbReference>
<dbReference type="Gene3D" id="3.30.530.20">
    <property type="match status" value="1"/>
</dbReference>
<dbReference type="Pfam" id="PF00407">
    <property type="entry name" value="Bet_v_1"/>
    <property type="match status" value="1"/>
</dbReference>
<keyword evidence="4" id="KW-1185">Reference proteome</keyword>
<evidence type="ECO:0000313" key="3">
    <source>
        <dbReference type="EMBL" id="KAJ6768782.1"/>
    </source>
</evidence>
<reference evidence="3" key="1">
    <citation type="submission" date="2022-11" db="EMBL/GenBank/DDBJ databases">
        <authorList>
            <person name="Hyden B.L."/>
            <person name="Feng K."/>
            <person name="Yates T."/>
            <person name="Jawdy S."/>
            <person name="Smart L.B."/>
            <person name="Muchero W."/>
        </authorList>
    </citation>
    <scope>NUCLEOTIDE SEQUENCE</scope>
    <source>
        <tissue evidence="3">Shoot tip</tissue>
    </source>
</reference>
<dbReference type="SUPFAM" id="SSF55961">
    <property type="entry name" value="Bet v1-like"/>
    <property type="match status" value="1"/>
</dbReference>
<dbReference type="InterPro" id="IPR023393">
    <property type="entry name" value="START-like_dom_sf"/>
</dbReference>
<dbReference type="GO" id="GO:0006952">
    <property type="term" value="P:defense response"/>
    <property type="evidence" value="ECO:0007669"/>
    <property type="project" value="InterPro"/>
</dbReference>
<dbReference type="CDD" id="cd07816">
    <property type="entry name" value="Bet_v1-like"/>
    <property type="match status" value="1"/>
</dbReference>
<dbReference type="PANTHER" id="PTHR31338:SF20">
    <property type="entry name" value="BET V I_MAJOR LATEX PROTEIN DOMAIN-CONTAINING PROTEIN"/>
    <property type="match status" value="1"/>
</dbReference>
<evidence type="ECO:0000256" key="1">
    <source>
        <dbReference type="ARBA" id="ARBA00038242"/>
    </source>
</evidence>
<proteinExistence type="inferred from homology"/>
<dbReference type="Proteomes" id="UP001151752">
    <property type="component" value="Chromosome 8"/>
</dbReference>
<name>A0A9Q0WK65_9ROSI</name>
<reference evidence="3" key="2">
    <citation type="journal article" date="2023" name="Int. J. Mol. Sci.">
        <title>De Novo Assembly and Annotation of 11 Diverse Shrub Willow (Salix) Genomes Reveals Novel Gene Organization in Sex-Linked Regions.</title>
        <authorList>
            <person name="Hyden B."/>
            <person name="Feng K."/>
            <person name="Yates T.B."/>
            <person name="Jawdy S."/>
            <person name="Cereghino C."/>
            <person name="Smart L.B."/>
            <person name="Muchero W."/>
        </authorList>
    </citation>
    <scope>NUCLEOTIDE SEQUENCE</scope>
    <source>
        <tissue evidence="3">Shoot tip</tissue>
    </source>
</reference>
<gene>
    <name evidence="3" type="ORF">OIU74_022437</name>
</gene>
<accession>A0A9Q0WK65</accession>
<protein>
    <submittedName>
        <fullName evidence="3">POLYKETIDE CYCLASE/DEHYDRASE AND LIPID TRANSPORT SUPERFAMILY PROTEIN</fullName>
    </submittedName>
</protein>
<organism evidence="3 4">
    <name type="scientific">Salix koriyanagi</name>
    <dbReference type="NCBI Taxonomy" id="2511006"/>
    <lineage>
        <taxon>Eukaryota</taxon>
        <taxon>Viridiplantae</taxon>
        <taxon>Streptophyta</taxon>
        <taxon>Embryophyta</taxon>
        <taxon>Tracheophyta</taxon>
        <taxon>Spermatophyta</taxon>
        <taxon>Magnoliopsida</taxon>
        <taxon>eudicotyledons</taxon>
        <taxon>Gunneridae</taxon>
        <taxon>Pentapetalae</taxon>
        <taxon>rosids</taxon>
        <taxon>fabids</taxon>
        <taxon>Malpighiales</taxon>
        <taxon>Salicaceae</taxon>
        <taxon>Saliceae</taxon>
        <taxon>Salix</taxon>
    </lineage>
</organism>
<feature type="domain" description="Bet v I/Major latex protein" evidence="2">
    <location>
        <begin position="2"/>
        <end position="150"/>
    </location>
</feature>
<dbReference type="AlphaFoldDB" id="A0A9Q0WK65"/>
<comment type="caution">
    <text evidence="3">The sequence shown here is derived from an EMBL/GenBank/DDBJ whole genome shotgun (WGS) entry which is preliminary data.</text>
</comment>
<evidence type="ECO:0000259" key="2">
    <source>
        <dbReference type="SMART" id="SM01037"/>
    </source>
</evidence>
<dbReference type="EMBL" id="JAPFFM010000003">
    <property type="protein sequence ID" value="KAJ6768782.1"/>
    <property type="molecule type" value="Genomic_DNA"/>
</dbReference>
<dbReference type="InterPro" id="IPR000916">
    <property type="entry name" value="Bet_v_I/MLP"/>
</dbReference>
<comment type="similarity">
    <text evidence="1">Belongs to the MLP family.</text>
</comment>